<gene>
    <name evidence="1" type="ORF">MGAL_10B055626</name>
</gene>
<protein>
    <submittedName>
        <fullName evidence="1">Uncharacterized protein</fullName>
    </submittedName>
</protein>
<proteinExistence type="predicted"/>
<dbReference type="SMART" id="SM00238">
    <property type="entry name" value="BIR"/>
    <property type="match status" value="1"/>
</dbReference>
<reference evidence="1" key="1">
    <citation type="submission" date="2018-11" db="EMBL/GenBank/DDBJ databases">
        <authorList>
            <person name="Alioto T."/>
            <person name="Alioto T."/>
        </authorList>
    </citation>
    <scope>NUCLEOTIDE SEQUENCE</scope>
</reference>
<dbReference type="Proteomes" id="UP000596742">
    <property type="component" value="Unassembled WGS sequence"/>
</dbReference>
<comment type="caution">
    <text evidence="1">The sequence shown here is derived from an EMBL/GenBank/DDBJ whole genome shotgun (WGS) entry which is preliminary data.</text>
</comment>
<keyword evidence="2" id="KW-1185">Reference proteome</keyword>
<dbReference type="EMBL" id="UYJE01008369">
    <property type="protein sequence ID" value="VDI63352.1"/>
    <property type="molecule type" value="Genomic_DNA"/>
</dbReference>
<dbReference type="InterPro" id="IPR001370">
    <property type="entry name" value="BIR_rpt"/>
</dbReference>
<dbReference type="Gene3D" id="1.10.1170.10">
    <property type="entry name" value="Inhibitor Of Apoptosis Protein (2mihbC-IAP-1), Chain A"/>
    <property type="match status" value="1"/>
</dbReference>
<evidence type="ECO:0000313" key="1">
    <source>
        <dbReference type="EMBL" id="VDI63352.1"/>
    </source>
</evidence>
<dbReference type="Pfam" id="PF00653">
    <property type="entry name" value="BIR"/>
    <property type="match status" value="1"/>
</dbReference>
<dbReference type="SUPFAM" id="SSF57924">
    <property type="entry name" value="Inhibitor of apoptosis (IAP) repeat"/>
    <property type="match status" value="1"/>
</dbReference>
<dbReference type="OrthoDB" id="10271300at2759"/>
<name>A0A8B6GGA3_MYTGA</name>
<evidence type="ECO:0000313" key="2">
    <source>
        <dbReference type="Proteomes" id="UP000596742"/>
    </source>
</evidence>
<dbReference type="PROSITE" id="PS50143">
    <property type="entry name" value="BIR_REPEAT_2"/>
    <property type="match status" value="1"/>
</dbReference>
<dbReference type="AlphaFoldDB" id="A0A8B6GGA3"/>
<organism evidence="1 2">
    <name type="scientific">Mytilus galloprovincialis</name>
    <name type="common">Mediterranean mussel</name>
    <dbReference type="NCBI Taxonomy" id="29158"/>
    <lineage>
        <taxon>Eukaryota</taxon>
        <taxon>Metazoa</taxon>
        <taxon>Spiralia</taxon>
        <taxon>Lophotrochozoa</taxon>
        <taxon>Mollusca</taxon>
        <taxon>Bivalvia</taxon>
        <taxon>Autobranchia</taxon>
        <taxon>Pteriomorphia</taxon>
        <taxon>Mytilida</taxon>
        <taxon>Mytiloidea</taxon>
        <taxon>Mytilidae</taxon>
        <taxon>Mytilinae</taxon>
        <taxon>Mytilus</taxon>
    </lineage>
</organism>
<sequence length="206" mass="23846">MDKERFEQNSTDKAKETRWYHNQKTEYYIYQSKDHEEIYTNRSVDCTDIESSFRVKDLEAACTIPLCSSVQNCSRPIGNTIDKLNRNSSNLTSPKAESYCNVEYKYSALVNDNHSPSPLKLCASITEVEHSQSVDSYIGLMLEYEFIRLMTFKEVITPVSYLRLAESGFFHTSYTTKCFSCGVTYGEWKHCNKVNDVHRMISPKCK</sequence>
<accession>A0A8B6GGA3</accession>